<dbReference type="Pfam" id="PF07963">
    <property type="entry name" value="N_methyl"/>
    <property type="match status" value="1"/>
</dbReference>
<dbReference type="PROSITE" id="PS00409">
    <property type="entry name" value="PROKAR_NTER_METHYL"/>
    <property type="match status" value="1"/>
</dbReference>
<dbReference type="EMBL" id="CP036525">
    <property type="protein sequence ID" value="QDT07671.1"/>
    <property type="molecule type" value="Genomic_DNA"/>
</dbReference>
<keyword evidence="1" id="KW-0812">Transmembrane</keyword>
<dbReference type="KEGG" id="rlc:K227x_60990"/>
<dbReference type="Gene3D" id="3.30.700.10">
    <property type="entry name" value="Glycoprotein, Type 4 Pilin"/>
    <property type="match status" value="1"/>
</dbReference>
<keyword evidence="3" id="KW-1185">Reference proteome</keyword>
<keyword evidence="1" id="KW-1133">Transmembrane helix</keyword>
<dbReference type="Proteomes" id="UP000318538">
    <property type="component" value="Chromosome"/>
</dbReference>
<protein>
    <recommendedName>
        <fullName evidence="4">Type II secretion system protein G</fullName>
    </recommendedName>
</protein>
<sequence>MIRPLARNHRRGFSLIEILAALMIAATVATIAVTQFRTPGDTAHSRSCELGRQILQNEVQRHVDTTGSLPATDMRQLTTAEYWGTTLPACPVTGNAYTLDRSGNVTCATHP</sequence>
<feature type="transmembrane region" description="Helical" evidence="1">
    <location>
        <begin position="12"/>
        <end position="33"/>
    </location>
</feature>
<dbReference type="AlphaFoldDB" id="A0A517NKK4"/>
<keyword evidence="1" id="KW-0472">Membrane</keyword>
<evidence type="ECO:0000313" key="2">
    <source>
        <dbReference type="EMBL" id="QDT07671.1"/>
    </source>
</evidence>
<dbReference type="InterPro" id="IPR045584">
    <property type="entry name" value="Pilin-like"/>
</dbReference>
<dbReference type="InterPro" id="IPR012902">
    <property type="entry name" value="N_methyl_site"/>
</dbReference>
<dbReference type="RefSeq" id="WP_145175956.1">
    <property type="nucleotide sequence ID" value="NZ_CP036525.1"/>
</dbReference>
<evidence type="ECO:0000256" key="1">
    <source>
        <dbReference type="SAM" id="Phobius"/>
    </source>
</evidence>
<dbReference type="OrthoDB" id="277268at2"/>
<reference evidence="2 3" key="1">
    <citation type="submission" date="2019-02" db="EMBL/GenBank/DDBJ databases">
        <title>Deep-cultivation of Planctomycetes and their phenomic and genomic characterization uncovers novel biology.</title>
        <authorList>
            <person name="Wiegand S."/>
            <person name="Jogler M."/>
            <person name="Boedeker C."/>
            <person name="Pinto D."/>
            <person name="Vollmers J."/>
            <person name="Rivas-Marin E."/>
            <person name="Kohn T."/>
            <person name="Peeters S.H."/>
            <person name="Heuer A."/>
            <person name="Rast P."/>
            <person name="Oberbeckmann S."/>
            <person name="Bunk B."/>
            <person name="Jeske O."/>
            <person name="Meyerdierks A."/>
            <person name="Storesund J.E."/>
            <person name="Kallscheuer N."/>
            <person name="Luecker S."/>
            <person name="Lage O.M."/>
            <person name="Pohl T."/>
            <person name="Merkel B.J."/>
            <person name="Hornburger P."/>
            <person name="Mueller R.-W."/>
            <person name="Bruemmer F."/>
            <person name="Labrenz M."/>
            <person name="Spormann A.M."/>
            <person name="Op den Camp H."/>
            <person name="Overmann J."/>
            <person name="Amann R."/>
            <person name="Jetten M.S.M."/>
            <person name="Mascher T."/>
            <person name="Medema M.H."/>
            <person name="Devos D.P."/>
            <person name="Kaster A.-K."/>
            <person name="Ovreas L."/>
            <person name="Rohde M."/>
            <person name="Galperin M.Y."/>
            <person name="Jogler C."/>
        </authorList>
    </citation>
    <scope>NUCLEOTIDE SEQUENCE [LARGE SCALE GENOMIC DNA]</scope>
    <source>
        <strain evidence="2 3">K22_7</strain>
    </source>
</reference>
<gene>
    <name evidence="2" type="ORF">K227x_60990</name>
</gene>
<evidence type="ECO:0008006" key="4">
    <source>
        <dbReference type="Google" id="ProtNLM"/>
    </source>
</evidence>
<organism evidence="2 3">
    <name type="scientific">Rubripirellula lacrimiformis</name>
    <dbReference type="NCBI Taxonomy" id="1930273"/>
    <lineage>
        <taxon>Bacteria</taxon>
        <taxon>Pseudomonadati</taxon>
        <taxon>Planctomycetota</taxon>
        <taxon>Planctomycetia</taxon>
        <taxon>Pirellulales</taxon>
        <taxon>Pirellulaceae</taxon>
        <taxon>Rubripirellula</taxon>
    </lineage>
</organism>
<proteinExistence type="predicted"/>
<name>A0A517NKK4_9BACT</name>
<dbReference type="NCBIfam" id="TIGR02532">
    <property type="entry name" value="IV_pilin_GFxxxE"/>
    <property type="match status" value="1"/>
</dbReference>
<evidence type="ECO:0000313" key="3">
    <source>
        <dbReference type="Proteomes" id="UP000318538"/>
    </source>
</evidence>
<accession>A0A517NKK4</accession>
<dbReference type="SUPFAM" id="SSF54523">
    <property type="entry name" value="Pili subunits"/>
    <property type="match status" value="1"/>
</dbReference>